<evidence type="ECO:0000313" key="3">
    <source>
        <dbReference type="Proteomes" id="UP001497482"/>
    </source>
</evidence>
<dbReference type="Proteomes" id="UP001497482">
    <property type="component" value="Chromosome 17"/>
</dbReference>
<name>A0AAV2K7M5_KNICA</name>
<proteinExistence type="predicted"/>
<feature type="compositionally biased region" description="Polar residues" evidence="1">
    <location>
        <begin position="100"/>
        <end position="109"/>
    </location>
</feature>
<organism evidence="2 3">
    <name type="scientific">Knipowitschia caucasica</name>
    <name type="common">Caucasian dwarf goby</name>
    <name type="synonym">Pomatoschistus caucasicus</name>
    <dbReference type="NCBI Taxonomy" id="637954"/>
    <lineage>
        <taxon>Eukaryota</taxon>
        <taxon>Metazoa</taxon>
        <taxon>Chordata</taxon>
        <taxon>Craniata</taxon>
        <taxon>Vertebrata</taxon>
        <taxon>Euteleostomi</taxon>
        <taxon>Actinopterygii</taxon>
        <taxon>Neopterygii</taxon>
        <taxon>Teleostei</taxon>
        <taxon>Neoteleostei</taxon>
        <taxon>Acanthomorphata</taxon>
        <taxon>Gobiaria</taxon>
        <taxon>Gobiiformes</taxon>
        <taxon>Gobioidei</taxon>
        <taxon>Gobiidae</taxon>
        <taxon>Gobiinae</taxon>
        <taxon>Knipowitschia</taxon>
    </lineage>
</organism>
<reference evidence="2 3" key="1">
    <citation type="submission" date="2024-04" db="EMBL/GenBank/DDBJ databases">
        <authorList>
            <person name="Waldvogel A.-M."/>
            <person name="Schoenle A."/>
        </authorList>
    </citation>
    <scope>NUCLEOTIDE SEQUENCE [LARGE SCALE GENOMIC DNA]</scope>
</reference>
<keyword evidence="3" id="KW-1185">Reference proteome</keyword>
<dbReference type="EMBL" id="OZ035839">
    <property type="protein sequence ID" value="CAL1585931.1"/>
    <property type="molecule type" value="Genomic_DNA"/>
</dbReference>
<accession>A0AAV2K7M5</accession>
<protein>
    <submittedName>
        <fullName evidence="2">Uncharacterized protein</fullName>
    </submittedName>
</protein>
<feature type="region of interest" description="Disordered" evidence="1">
    <location>
        <begin position="1"/>
        <end position="27"/>
    </location>
</feature>
<feature type="region of interest" description="Disordered" evidence="1">
    <location>
        <begin position="86"/>
        <end position="109"/>
    </location>
</feature>
<evidence type="ECO:0000256" key="1">
    <source>
        <dbReference type="SAM" id="MobiDB-lite"/>
    </source>
</evidence>
<evidence type="ECO:0000313" key="2">
    <source>
        <dbReference type="EMBL" id="CAL1585931.1"/>
    </source>
</evidence>
<dbReference type="AlphaFoldDB" id="A0AAV2K7M5"/>
<sequence length="109" mass="12504">MGISHQVCEKKQTRRAPLQRSRSHAQIVEEDEHLDRRISIRKSLLLAVDGGHQLLERRVKRNYSPSDKSHVCLTVHGHTRPSLKSLIYRPSHTPHPAHKSASTQQMFST</sequence>
<gene>
    <name evidence="2" type="ORF">KC01_LOCUS16094</name>
</gene>